<dbReference type="Proteomes" id="UP000327013">
    <property type="component" value="Chromosome 4"/>
</dbReference>
<feature type="domain" description="MADS-box" evidence="6">
    <location>
        <begin position="1"/>
        <end position="61"/>
    </location>
</feature>
<dbReference type="Pfam" id="PF01486">
    <property type="entry name" value="K-box"/>
    <property type="match status" value="1"/>
</dbReference>
<comment type="subcellular location">
    <subcellularLocation>
        <location evidence="1">Nucleus</location>
    </subcellularLocation>
</comment>
<evidence type="ECO:0000256" key="4">
    <source>
        <dbReference type="ARBA" id="ARBA00023163"/>
    </source>
</evidence>
<dbReference type="GO" id="GO:0003700">
    <property type="term" value="F:DNA-binding transcription factor activity"/>
    <property type="evidence" value="ECO:0007669"/>
    <property type="project" value="InterPro"/>
</dbReference>
<dbReference type="FunFam" id="3.40.1810.10:FF:000003">
    <property type="entry name" value="MADS-box transcription factor MADS-MC"/>
    <property type="match status" value="1"/>
</dbReference>
<organism evidence="7 8">
    <name type="scientific">Carpinus fangiana</name>
    <dbReference type="NCBI Taxonomy" id="176857"/>
    <lineage>
        <taxon>Eukaryota</taxon>
        <taxon>Viridiplantae</taxon>
        <taxon>Streptophyta</taxon>
        <taxon>Embryophyta</taxon>
        <taxon>Tracheophyta</taxon>
        <taxon>Spermatophyta</taxon>
        <taxon>Magnoliopsida</taxon>
        <taxon>eudicotyledons</taxon>
        <taxon>Gunneridae</taxon>
        <taxon>Pentapetalae</taxon>
        <taxon>rosids</taxon>
        <taxon>fabids</taxon>
        <taxon>Fagales</taxon>
        <taxon>Betulaceae</taxon>
        <taxon>Carpinus</taxon>
    </lineage>
</organism>
<dbReference type="PANTHER" id="PTHR48019">
    <property type="entry name" value="SERUM RESPONSE FACTOR HOMOLOG"/>
    <property type="match status" value="1"/>
</dbReference>
<dbReference type="OrthoDB" id="1898716at2759"/>
<evidence type="ECO:0000313" key="8">
    <source>
        <dbReference type="Proteomes" id="UP000327013"/>
    </source>
</evidence>
<dbReference type="SUPFAM" id="SSF55455">
    <property type="entry name" value="SRF-like"/>
    <property type="match status" value="1"/>
</dbReference>
<reference evidence="7 8" key="1">
    <citation type="submission" date="2019-06" db="EMBL/GenBank/DDBJ databases">
        <title>A chromosomal-level reference genome of Carpinus fangiana (Coryloideae, Betulaceae).</title>
        <authorList>
            <person name="Yang X."/>
            <person name="Wang Z."/>
            <person name="Zhang L."/>
            <person name="Hao G."/>
            <person name="Liu J."/>
            <person name="Yang Y."/>
        </authorList>
    </citation>
    <scope>NUCLEOTIDE SEQUENCE [LARGE SCALE GENOMIC DNA]</scope>
    <source>
        <strain evidence="7">Cfa_2016G</strain>
        <tissue evidence="7">Leaf</tissue>
    </source>
</reference>
<dbReference type="Gene3D" id="3.40.1810.10">
    <property type="entry name" value="Transcription factor, MADS-box"/>
    <property type="match status" value="1"/>
</dbReference>
<dbReference type="AlphaFoldDB" id="A0A660KS58"/>
<sequence length="210" mass="24383">MGRGKVQLKRIEDKISRQVTFSKRKGGLMKKANELAVLCDVEVALLIFSDRGRLYEFCSTESLEEILERYRIHAEEEAAVRKRAEQEKHGVVDHKDKQSQELQLFPKLRSNHGIEMNLAECTDLQTSGNPLQMIQRHLDTQNIELKNMTELTQLEKEMDAILRQIRFRKTQLMMDAAKAVHEEASHRHPKPWTSYIIICLAGPRIKMAMM</sequence>
<keyword evidence="4" id="KW-0804">Transcription</keyword>
<evidence type="ECO:0000256" key="3">
    <source>
        <dbReference type="ARBA" id="ARBA00023125"/>
    </source>
</evidence>
<protein>
    <recommendedName>
        <fullName evidence="6">MADS-box domain-containing protein</fullName>
    </recommendedName>
</protein>
<dbReference type="GO" id="GO:0005634">
    <property type="term" value="C:nucleus"/>
    <property type="evidence" value="ECO:0007669"/>
    <property type="project" value="UniProtKB-SubCell"/>
</dbReference>
<dbReference type="InterPro" id="IPR033896">
    <property type="entry name" value="MEF2-like_N"/>
</dbReference>
<keyword evidence="2" id="KW-0805">Transcription regulation</keyword>
<dbReference type="GO" id="GO:0046983">
    <property type="term" value="F:protein dimerization activity"/>
    <property type="evidence" value="ECO:0007669"/>
    <property type="project" value="InterPro"/>
</dbReference>
<gene>
    <name evidence="7" type="ORF">FH972_011124</name>
</gene>
<evidence type="ECO:0000256" key="1">
    <source>
        <dbReference type="ARBA" id="ARBA00004123"/>
    </source>
</evidence>
<dbReference type="Pfam" id="PF00319">
    <property type="entry name" value="SRF-TF"/>
    <property type="match status" value="1"/>
</dbReference>
<dbReference type="SMART" id="SM00432">
    <property type="entry name" value="MADS"/>
    <property type="match status" value="1"/>
</dbReference>
<keyword evidence="3" id="KW-0238">DNA-binding</keyword>
<dbReference type="InterPro" id="IPR002487">
    <property type="entry name" value="TF_Kbox"/>
</dbReference>
<dbReference type="InterPro" id="IPR050142">
    <property type="entry name" value="MADS-box/MEF2_TF"/>
</dbReference>
<dbReference type="PROSITE" id="PS00350">
    <property type="entry name" value="MADS_BOX_1"/>
    <property type="match status" value="1"/>
</dbReference>
<evidence type="ECO:0000256" key="2">
    <source>
        <dbReference type="ARBA" id="ARBA00023015"/>
    </source>
</evidence>
<dbReference type="InterPro" id="IPR002100">
    <property type="entry name" value="TF_MADSbox"/>
</dbReference>
<evidence type="ECO:0000259" key="6">
    <source>
        <dbReference type="PROSITE" id="PS50066"/>
    </source>
</evidence>
<accession>A0A660KS58</accession>
<evidence type="ECO:0000313" key="7">
    <source>
        <dbReference type="EMBL" id="KAE8038634.1"/>
    </source>
</evidence>
<dbReference type="PRINTS" id="PR00404">
    <property type="entry name" value="MADSDOMAIN"/>
</dbReference>
<dbReference type="InterPro" id="IPR036879">
    <property type="entry name" value="TF_MADSbox_sf"/>
</dbReference>
<keyword evidence="5" id="KW-0539">Nucleus</keyword>
<dbReference type="GO" id="GO:0045944">
    <property type="term" value="P:positive regulation of transcription by RNA polymerase II"/>
    <property type="evidence" value="ECO:0007669"/>
    <property type="project" value="InterPro"/>
</dbReference>
<evidence type="ECO:0000256" key="5">
    <source>
        <dbReference type="ARBA" id="ARBA00023242"/>
    </source>
</evidence>
<dbReference type="GO" id="GO:0000977">
    <property type="term" value="F:RNA polymerase II transcription regulatory region sequence-specific DNA binding"/>
    <property type="evidence" value="ECO:0007669"/>
    <property type="project" value="InterPro"/>
</dbReference>
<dbReference type="PROSITE" id="PS50066">
    <property type="entry name" value="MADS_BOX_2"/>
    <property type="match status" value="1"/>
</dbReference>
<dbReference type="CDD" id="cd00265">
    <property type="entry name" value="MADS_MEF2_like"/>
    <property type="match status" value="1"/>
</dbReference>
<proteinExistence type="predicted"/>
<name>A0A660KS58_9ROSI</name>
<dbReference type="EMBL" id="CM017324">
    <property type="protein sequence ID" value="KAE8038634.1"/>
    <property type="molecule type" value="Genomic_DNA"/>
</dbReference>
<keyword evidence="8" id="KW-1185">Reference proteome</keyword>